<protein>
    <submittedName>
        <fullName evidence="2">Uncharacterized protein</fullName>
    </submittedName>
</protein>
<gene>
    <name evidence="2" type="ORF">JTE90_008462</name>
</gene>
<keyword evidence="3" id="KW-1185">Reference proteome</keyword>
<comment type="caution">
    <text evidence="2">The sequence shown here is derived from an EMBL/GenBank/DDBJ whole genome shotgun (WGS) entry which is preliminary data.</text>
</comment>
<name>A0AAV6V131_9ARAC</name>
<reference evidence="2 3" key="1">
    <citation type="journal article" date="2022" name="Nat. Ecol. Evol.">
        <title>A masculinizing supergene underlies an exaggerated male reproductive morph in a spider.</title>
        <authorList>
            <person name="Hendrickx F."/>
            <person name="De Corte Z."/>
            <person name="Sonet G."/>
            <person name="Van Belleghem S.M."/>
            <person name="Kostlbacher S."/>
            <person name="Vangestel C."/>
        </authorList>
    </citation>
    <scope>NUCLEOTIDE SEQUENCE [LARGE SCALE GENOMIC DNA]</scope>
    <source>
        <strain evidence="2">W744_W776</strain>
    </source>
</reference>
<evidence type="ECO:0000313" key="2">
    <source>
        <dbReference type="EMBL" id="KAG8189500.1"/>
    </source>
</evidence>
<feature type="region of interest" description="Disordered" evidence="1">
    <location>
        <begin position="1"/>
        <end position="20"/>
    </location>
</feature>
<accession>A0AAV6V131</accession>
<evidence type="ECO:0000313" key="3">
    <source>
        <dbReference type="Proteomes" id="UP000827092"/>
    </source>
</evidence>
<dbReference type="EMBL" id="JAFNEN010000213">
    <property type="protein sequence ID" value="KAG8189500.1"/>
    <property type="molecule type" value="Genomic_DNA"/>
</dbReference>
<evidence type="ECO:0000256" key="1">
    <source>
        <dbReference type="SAM" id="MobiDB-lite"/>
    </source>
</evidence>
<proteinExistence type="predicted"/>
<sequence length="95" mass="10470">MVTLQSLLASPNVRSHSNASSDAKVPILILPSPIHHKTLASKGPSLQVPGRAYRPALLIILLIQEKMRSFLENLLLQQWRPKKRTAKCITNGPGL</sequence>
<dbReference type="Proteomes" id="UP000827092">
    <property type="component" value="Unassembled WGS sequence"/>
</dbReference>
<organism evidence="2 3">
    <name type="scientific">Oedothorax gibbosus</name>
    <dbReference type="NCBI Taxonomy" id="931172"/>
    <lineage>
        <taxon>Eukaryota</taxon>
        <taxon>Metazoa</taxon>
        <taxon>Ecdysozoa</taxon>
        <taxon>Arthropoda</taxon>
        <taxon>Chelicerata</taxon>
        <taxon>Arachnida</taxon>
        <taxon>Araneae</taxon>
        <taxon>Araneomorphae</taxon>
        <taxon>Entelegynae</taxon>
        <taxon>Araneoidea</taxon>
        <taxon>Linyphiidae</taxon>
        <taxon>Erigoninae</taxon>
        <taxon>Oedothorax</taxon>
    </lineage>
</organism>
<dbReference type="AlphaFoldDB" id="A0AAV6V131"/>